<dbReference type="PROSITE" id="PS50850">
    <property type="entry name" value="MFS"/>
    <property type="match status" value="1"/>
</dbReference>
<gene>
    <name evidence="10" type="ORF">Sipo8835_34375</name>
</gene>
<dbReference type="InterPro" id="IPR005828">
    <property type="entry name" value="MFS_sugar_transport-like"/>
</dbReference>
<sequence>MTVNAGNKLDDAPLSRFHKKLALYSSGGPFLDGYVLSIIGVAMVQISPQLHLSDSAEGLIGASALIGIFLGAFLGGWLTDKFGRQLLYTIDLIAIIVCSVAQFWADDPVWLFILRLLIGMAVGADYPIATSLLAEFTPRRYRGPLLGGLVVMWFVGAAVAYIVGEIMLSTIGDDAWRWMLASATLPATIIVLLRHGTPESPRWLANKGRTEEANAVLKQVYGPDVTIADLPEEAEQRENVDIKAIVRSGYGGRMLYISVFWTCSIVPLFAIYAFGPKILDALKLEGGLANIGEAMITVMFLIGCVIALFGVNRMGRRPLVIHSFVWSGLALLLLGIFPDAPSGVIMTLFALYAVIIGGTQILQWIYPNELFPTEVRGSAVGLASSASRIGAAVGTYLVPMALTGWGVGGTMLAAAAISLIGAVVSVFWAPETRGMALHEAAALTPRTTPRTTAGTEPASGRPAGV</sequence>
<dbReference type="PANTHER" id="PTHR48020">
    <property type="entry name" value="PROTON MYO-INOSITOL COTRANSPORTER"/>
    <property type="match status" value="1"/>
</dbReference>
<comment type="caution">
    <text evidence="10">The sequence shown here is derived from an EMBL/GenBank/DDBJ whole genome shotgun (WGS) entry which is preliminary data.</text>
</comment>
<dbReference type="Pfam" id="PF00083">
    <property type="entry name" value="Sugar_tr"/>
    <property type="match status" value="1"/>
</dbReference>
<accession>A0AAE8VWB5</accession>
<protein>
    <submittedName>
        <fullName evidence="10">MFS transporter</fullName>
    </submittedName>
</protein>
<evidence type="ECO:0000313" key="11">
    <source>
        <dbReference type="Proteomes" id="UP000318720"/>
    </source>
</evidence>
<keyword evidence="4 8" id="KW-0812">Transmembrane</keyword>
<feature type="transmembrane region" description="Helical" evidence="8">
    <location>
        <begin position="254"/>
        <end position="274"/>
    </location>
</feature>
<evidence type="ECO:0000256" key="3">
    <source>
        <dbReference type="ARBA" id="ARBA00022448"/>
    </source>
</evidence>
<keyword evidence="3" id="KW-0813">Transport</keyword>
<feature type="transmembrane region" description="Helical" evidence="8">
    <location>
        <begin position="343"/>
        <end position="366"/>
    </location>
</feature>
<evidence type="ECO:0000256" key="2">
    <source>
        <dbReference type="ARBA" id="ARBA00010992"/>
    </source>
</evidence>
<reference evidence="10 11" key="1">
    <citation type="submission" date="2019-03" db="EMBL/GenBank/DDBJ databases">
        <title>Comparative genomic analyses of the sweetpotato soil rot pathogen, Streptomyces ipomoeae.</title>
        <authorList>
            <person name="Ruschel Soares N."/>
            <person name="Badger J.H."/>
            <person name="Huguet-Tapia J.C."/>
            <person name="Clark C.A."/>
            <person name="Pettis G.S."/>
        </authorList>
    </citation>
    <scope>NUCLEOTIDE SEQUENCE [LARGE SCALE GENOMIC DNA]</scope>
    <source>
        <strain evidence="10 11">88-35</strain>
    </source>
</reference>
<feature type="transmembrane region" description="Helical" evidence="8">
    <location>
        <begin position="21"/>
        <end position="46"/>
    </location>
</feature>
<dbReference type="CDD" id="cd17316">
    <property type="entry name" value="MFS_SV2_like"/>
    <property type="match status" value="1"/>
</dbReference>
<feature type="transmembrane region" description="Helical" evidence="8">
    <location>
        <begin position="145"/>
        <end position="163"/>
    </location>
</feature>
<evidence type="ECO:0000313" key="10">
    <source>
        <dbReference type="EMBL" id="TQE23920.1"/>
    </source>
</evidence>
<dbReference type="Gene3D" id="1.20.1250.20">
    <property type="entry name" value="MFS general substrate transporter like domains"/>
    <property type="match status" value="1"/>
</dbReference>
<dbReference type="GO" id="GO:0005886">
    <property type="term" value="C:plasma membrane"/>
    <property type="evidence" value="ECO:0007669"/>
    <property type="project" value="UniProtKB-SubCell"/>
</dbReference>
<dbReference type="InterPro" id="IPR050814">
    <property type="entry name" value="Myo-inositol_Transporter"/>
</dbReference>
<keyword evidence="5 8" id="KW-1133">Transmembrane helix</keyword>
<dbReference type="GO" id="GO:0022857">
    <property type="term" value="F:transmembrane transporter activity"/>
    <property type="evidence" value="ECO:0007669"/>
    <property type="project" value="InterPro"/>
</dbReference>
<dbReference type="PROSITE" id="PS00217">
    <property type="entry name" value="SUGAR_TRANSPORT_2"/>
    <property type="match status" value="1"/>
</dbReference>
<evidence type="ECO:0000256" key="5">
    <source>
        <dbReference type="ARBA" id="ARBA00022989"/>
    </source>
</evidence>
<dbReference type="PANTHER" id="PTHR48020:SF12">
    <property type="entry name" value="PROTON MYO-INOSITOL COTRANSPORTER"/>
    <property type="match status" value="1"/>
</dbReference>
<feature type="transmembrane region" description="Helical" evidence="8">
    <location>
        <begin position="58"/>
        <end position="79"/>
    </location>
</feature>
<feature type="compositionally biased region" description="Low complexity" evidence="7">
    <location>
        <begin position="443"/>
        <end position="458"/>
    </location>
</feature>
<dbReference type="InterPro" id="IPR020846">
    <property type="entry name" value="MFS_dom"/>
</dbReference>
<proteinExistence type="inferred from homology"/>
<feature type="transmembrane region" description="Helical" evidence="8">
    <location>
        <begin position="319"/>
        <end position="337"/>
    </location>
</feature>
<feature type="transmembrane region" description="Helical" evidence="8">
    <location>
        <begin position="294"/>
        <end position="312"/>
    </location>
</feature>
<name>A0AAE8VWB5_9ACTN</name>
<evidence type="ECO:0000259" key="9">
    <source>
        <dbReference type="PROSITE" id="PS50850"/>
    </source>
</evidence>
<evidence type="ECO:0000256" key="6">
    <source>
        <dbReference type="ARBA" id="ARBA00023136"/>
    </source>
</evidence>
<feature type="transmembrane region" description="Helical" evidence="8">
    <location>
        <begin position="378"/>
        <end position="398"/>
    </location>
</feature>
<feature type="region of interest" description="Disordered" evidence="7">
    <location>
        <begin position="443"/>
        <end position="465"/>
    </location>
</feature>
<dbReference type="InterPro" id="IPR005829">
    <property type="entry name" value="Sugar_transporter_CS"/>
</dbReference>
<dbReference type="RefSeq" id="WP_141585030.1">
    <property type="nucleotide sequence ID" value="NZ_JARAVA010000155.1"/>
</dbReference>
<feature type="transmembrane region" description="Helical" evidence="8">
    <location>
        <begin position="110"/>
        <end position="133"/>
    </location>
</feature>
<dbReference type="InterPro" id="IPR036259">
    <property type="entry name" value="MFS_trans_sf"/>
</dbReference>
<feature type="domain" description="Major facilitator superfamily (MFS) profile" evidence="9">
    <location>
        <begin position="21"/>
        <end position="433"/>
    </location>
</feature>
<comment type="subcellular location">
    <subcellularLocation>
        <location evidence="1">Cell membrane</location>
        <topology evidence="1">Multi-pass membrane protein</topology>
    </subcellularLocation>
</comment>
<comment type="similarity">
    <text evidence="2">Belongs to the major facilitator superfamily. Sugar transporter (TC 2.A.1.1) family.</text>
</comment>
<dbReference type="AlphaFoldDB" id="A0AAE8VWB5"/>
<keyword evidence="6 8" id="KW-0472">Membrane</keyword>
<feature type="transmembrane region" description="Helical" evidence="8">
    <location>
        <begin position="86"/>
        <end position="104"/>
    </location>
</feature>
<feature type="transmembrane region" description="Helical" evidence="8">
    <location>
        <begin position="404"/>
        <end position="429"/>
    </location>
</feature>
<evidence type="ECO:0000256" key="1">
    <source>
        <dbReference type="ARBA" id="ARBA00004651"/>
    </source>
</evidence>
<evidence type="ECO:0000256" key="8">
    <source>
        <dbReference type="SAM" id="Phobius"/>
    </source>
</evidence>
<dbReference type="Proteomes" id="UP000318720">
    <property type="component" value="Unassembled WGS sequence"/>
</dbReference>
<dbReference type="EMBL" id="SPAZ01000265">
    <property type="protein sequence ID" value="TQE23920.1"/>
    <property type="molecule type" value="Genomic_DNA"/>
</dbReference>
<organism evidence="10 11">
    <name type="scientific">Streptomyces ipomoeae</name>
    <dbReference type="NCBI Taxonomy" id="103232"/>
    <lineage>
        <taxon>Bacteria</taxon>
        <taxon>Bacillati</taxon>
        <taxon>Actinomycetota</taxon>
        <taxon>Actinomycetes</taxon>
        <taxon>Kitasatosporales</taxon>
        <taxon>Streptomycetaceae</taxon>
        <taxon>Streptomyces</taxon>
    </lineage>
</organism>
<feature type="transmembrane region" description="Helical" evidence="8">
    <location>
        <begin position="175"/>
        <end position="193"/>
    </location>
</feature>
<evidence type="ECO:0000256" key="4">
    <source>
        <dbReference type="ARBA" id="ARBA00022692"/>
    </source>
</evidence>
<evidence type="ECO:0000256" key="7">
    <source>
        <dbReference type="SAM" id="MobiDB-lite"/>
    </source>
</evidence>
<dbReference type="SUPFAM" id="SSF103473">
    <property type="entry name" value="MFS general substrate transporter"/>
    <property type="match status" value="1"/>
</dbReference>